<feature type="region of interest" description="Disordered" evidence="3">
    <location>
        <begin position="152"/>
        <end position="239"/>
    </location>
</feature>
<dbReference type="InterPro" id="IPR000504">
    <property type="entry name" value="RRM_dom"/>
</dbReference>
<dbReference type="PANTHER" id="PTHR19965:SF35">
    <property type="entry name" value="RNA ANNEALING PROTEIN YRA1"/>
    <property type="match status" value="1"/>
</dbReference>
<evidence type="ECO:0000256" key="1">
    <source>
        <dbReference type="ARBA" id="ARBA00022884"/>
    </source>
</evidence>
<dbReference type="SMART" id="SM01218">
    <property type="entry name" value="FoP_duplication"/>
    <property type="match status" value="1"/>
</dbReference>
<evidence type="ECO:0000313" key="6">
    <source>
        <dbReference type="Proteomes" id="UP001149165"/>
    </source>
</evidence>
<dbReference type="SUPFAM" id="SSF54928">
    <property type="entry name" value="RNA-binding domain, RBD"/>
    <property type="match status" value="1"/>
</dbReference>
<sequence>MSANLDKSLDDLVGNRRQSARRRGNRRAAAAPKASVGGVKKSARAPKPNAKAVHPTPAAPTASSKIIVSNLPADVTEANIKEYFTKCAGPVKKVMLTYNQNGSSRGIASIIFAKADTAAKAAKELNGLLVDGRPMKIEVVFDASHAPAVPASKSLADRITPTHKAKPKPATVNKAANAATGRRSRGGATRGKGRNPGRGKPKSMEELDAEMVDYFAGGEAPADNSAPVNGAAPQANGGEDLGMAEISVSNSTVSYISRF</sequence>
<name>A0A9W9KIA5_9EURO</name>
<reference evidence="5" key="2">
    <citation type="journal article" date="2023" name="IMA Fungus">
        <title>Comparative genomic study of the Penicillium genus elucidates a diverse pangenome and 15 lateral gene transfer events.</title>
        <authorList>
            <person name="Petersen C."/>
            <person name="Sorensen T."/>
            <person name="Nielsen M.R."/>
            <person name="Sondergaard T.E."/>
            <person name="Sorensen J.L."/>
            <person name="Fitzpatrick D.A."/>
            <person name="Frisvad J.C."/>
            <person name="Nielsen K.L."/>
        </authorList>
    </citation>
    <scope>NUCLEOTIDE SEQUENCE</scope>
    <source>
        <strain evidence="5">IBT 30069</strain>
    </source>
</reference>
<gene>
    <name evidence="5" type="ORF">N7456_003491</name>
</gene>
<reference evidence="5" key="1">
    <citation type="submission" date="2022-11" db="EMBL/GenBank/DDBJ databases">
        <authorList>
            <person name="Petersen C."/>
        </authorList>
    </citation>
    <scope>NUCLEOTIDE SEQUENCE</scope>
    <source>
        <strain evidence="5">IBT 30069</strain>
    </source>
</reference>
<proteinExistence type="predicted"/>
<dbReference type="Pfam" id="PF13865">
    <property type="entry name" value="FoP_duplication"/>
    <property type="match status" value="1"/>
</dbReference>
<protein>
    <submittedName>
        <fullName evidence="5">mRNA export protein mlo3</fullName>
    </submittedName>
</protein>
<dbReference type="InterPro" id="IPR025715">
    <property type="entry name" value="FoP_C"/>
</dbReference>
<dbReference type="AlphaFoldDB" id="A0A9W9KIA5"/>
<feature type="compositionally biased region" description="Basic residues" evidence="3">
    <location>
        <begin position="191"/>
        <end position="201"/>
    </location>
</feature>
<dbReference type="InterPro" id="IPR012677">
    <property type="entry name" value="Nucleotide-bd_a/b_plait_sf"/>
</dbReference>
<evidence type="ECO:0000313" key="5">
    <source>
        <dbReference type="EMBL" id="KAJ5106816.1"/>
    </source>
</evidence>
<dbReference type="Pfam" id="PF00076">
    <property type="entry name" value="RRM_1"/>
    <property type="match status" value="1"/>
</dbReference>
<evidence type="ECO:0000256" key="2">
    <source>
        <dbReference type="PROSITE-ProRule" id="PRU00176"/>
    </source>
</evidence>
<dbReference type="Gene3D" id="3.30.70.330">
    <property type="match status" value="1"/>
</dbReference>
<dbReference type="PANTHER" id="PTHR19965">
    <property type="entry name" value="RNA AND EXPORT FACTOR BINDING PROTEIN"/>
    <property type="match status" value="1"/>
</dbReference>
<dbReference type="EMBL" id="JAPQKH010000003">
    <property type="protein sequence ID" value="KAJ5106816.1"/>
    <property type="molecule type" value="Genomic_DNA"/>
</dbReference>
<evidence type="ECO:0000259" key="4">
    <source>
        <dbReference type="PROSITE" id="PS50102"/>
    </source>
</evidence>
<evidence type="ECO:0000256" key="3">
    <source>
        <dbReference type="SAM" id="MobiDB-lite"/>
    </source>
</evidence>
<feature type="region of interest" description="Disordered" evidence="3">
    <location>
        <begin position="1"/>
        <end position="62"/>
    </location>
</feature>
<keyword evidence="6" id="KW-1185">Reference proteome</keyword>
<dbReference type="OrthoDB" id="346839at2759"/>
<keyword evidence="1 2" id="KW-0694">RNA-binding</keyword>
<dbReference type="InterPro" id="IPR051229">
    <property type="entry name" value="ALYREF_mRNA_export"/>
</dbReference>
<dbReference type="SMART" id="SM00360">
    <property type="entry name" value="RRM"/>
    <property type="match status" value="1"/>
</dbReference>
<dbReference type="Proteomes" id="UP001149165">
    <property type="component" value="Unassembled WGS sequence"/>
</dbReference>
<dbReference type="PROSITE" id="PS50102">
    <property type="entry name" value="RRM"/>
    <property type="match status" value="1"/>
</dbReference>
<organism evidence="5 6">
    <name type="scientific">Penicillium angulare</name>
    <dbReference type="NCBI Taxonomy" id="116970"/>
    <lineage>
        <taxon>Eukaryota</taxon>
        <taxon>Fungi</taxon>
        <taxon>Dikarya</taxon>
        <taxon>Ascomycota</taxon>
        <taxon>Pezizomycotina</taxon>
        <taxon>Eurotiomycetes</taxon>
        <taxon>Eurotiomycetidae</taxon>
        <taxon>Eurotiales</taxon>
        <taxon>Aspergillaceae</taxon>
        <taxon>Penicillium</taxon>
    </lineage>
</organism>
<feature type="domain" description="RRM" evidence="4">
    <location>
        <begin position="64"/>
        <end position="142"/>
    </location>
</feature>
<accession>A0A9W9KIA5</accession>
<dbReference type="GO" id="GO:0005634">
    <property type="term" value="C:nucleus"/>
    <property type="evidence" value="ECO:0007669"/>
    <property type="project" value="TreeGrafter"/>
</dbReference>
<dbReference type="GO" id="GO:0003729">
    <property type="term" value="F:mRNA binding"/>
    <property type="evidence" value="ECO:0007669"/>
    <property type="project" value="TreeGrafter"/>
</dbReference>
<dbReference type="InterPro" id="IPR035979">
    <property type="entry name" value="RBD_domain_sf"/>
</dbReference>
<comment type="caution">
    <text evidence="5">The sequence shown here is derived from an EMBL/GenBank/DDBJ whole genome shotgun (WGS) entry which is preliminary data.</text>
</comment>